<comment type="caution">
    <text evidence="1">The sequence shown here is derived from an EMBL/GenBank/DDBJ whole genome shotgun (WGS) entry which is preliminary data.</text>
</comment>
<dbReference type="EMBL" id="CAJJDN010000078">
    <property type="protein sequence ID" value="CAD8102427.1"/>
    <property type="molecule type" value="Genomic_DNA"/>
</dbReference>
<reference evidence="1" key="1">
    <citation type="submission" date="2021-01" db="EMBL/GenBank/DDBJ databases">
        <authorList>
            <consortium name="Genoscope - CEA"/>
            <person name="William W."/>
        </authorList>
    </citation>
    <scope>NUCLEOTIDE SEQUENCE</scope>
</reference>
<proteinExistence type="predicted"/>
<evidence type="ECO:0000313" key="2">
    <source>
        <dbReference type="Proteomes" id="UP000692954"/>
    </source>
</evidence>
<accession>A0A8S1PGZ0</accession>
<keyword evidence="2" id="KW-1185">Reference proteome</keyword>
<evidence type="ECO:0000313" key="1">
    <source>
        <dbReference type="EMBL" id="CAD8102427.1"/>
    </source>
</evidence>
<sequence>MQVQKQLQKLQINYDEDQLMPIQKVLQRFSNFYLKSNNKYWILQENLNLFKINFQSNKFFDQQSRIYNQIKLEYIQQHRYHQIPSNDTFEFFSACLT</sequence>
<gene>
    <name evidence="1" type="ORF">PSON_ATCC_30995.1.T0780012</name>
</gene>
<protein>
    <submittedName>
        <fullName evidence="1">Uncharacterized protein</fullName>
    </submittedName>
</protein>
<organism evidence="1 2">
    <name type="scientific">Paramecium sonneborni</name>
    <dbReference type="NCBI Taxonomy" id="65129"/>
    <lineage>
        <taxon>Eukaryota</taxon>
        <taxon>Sar</taxon>
        <taxon>Alveolata</taxon>
        <taxon>Ciliophora</taxon>
        <taxon>Intramacronucleata</taxon>
        <taxon>Oligohymenophorea</taxon>
        <taxon>Peniculida</taxon>
        <taxon>Parameciidae</taxon>
        <taxon>Paramecium</taxon>
    </lineage>
</organism>
<dbReference type="Proteomes" id="UP000692954">
    <property type="component" value="Unassembled WGS sequence"/>
</dbReference>
<dbReference type="AlphaFoldDB" id="A0A8S1PGZ0"/>
<name>A0A8S1PGZ0_9CILI</name>